<dbReference type="GO" id="GO:0005886">
    <property type="term" value="C:plasma membrane"/>
    <property type="evidence" value="ECO:0007669"/>
    <property type="project" value="UniProtKB-SubCell"/>
</dbReference>
<dbReference type="RefSeq" id="WP_123641879.1">
    <property type="nucleotide sequence ID" value="NZ_ML119084.1"/>
</dbReference>
<reference evidence="13 14" key="1">
    <citation type="submission" date="2018-10" db="EMBL/GenBank/DDBJ databases">
        <title>Histidinibacterium lentulum gen. nov., sp. nov., a marine bacterium from the culture broth of Picochlorum sp. 122.</title>
        <authorList>
            <person name="Wang G."/>
        </authorList>
    </citation>
    <scope>NUCLEOTIDE SEQUENCE [LARGE SCALE GENOMIC DNA]</scope>
    <source>
        <strain evidence="13 14">B17</strain>
    </source>
</reference>
<keyword evidence="11 12" id="KW-0472">Membrane</keyword>
<evidence type="ECO:0000256" key="8">
    <source>
        <dbReference type="ARBA" id="ARBA00022692"/>
    </source>
</evidence>
<dbReference type="EMBL" id="RDRB01000004">
    <property type="protein sequence ID" value="ROU02362.1"/>
    <property type="molecule type" value="Genomic_DNA"/>
</dbReference>
<comment type="function">
    <text evidence="1 12">Required for the export of heme to the periplasm for the biogenesis of c-type cytochromes.</text>
</comment>
<evidence type="ECO:0000256" key="7">
    <source>
        <dbReference type="ARBA" id="ARBA00022519"/>
    </source>
</evidence>
<keyword evidence="8 12" id="KW-0812">Transmembrane</keyword>
<keyword evidence="6 12" id="KW-1003">Cell membrane</keyword>
<evidence type="ECO:0000313" key="14">
    <source>
        <dbReference type="Proteomes" id="UP000268016"/>
    </source>
</evidence>
<comment type="subcellular location">
    <subcellularLocation>
        <location evidence="2 12">Cell inner membrane</location>
        <topology evidence="2 12">Single-pass membrane protein</topology>
    </subcellularLocation>
</comment>
<sequence length="49" mass="5430">MMPDLGAYAVEVVSAYAVSLLLLGGLVALSLARWRKVKRQLEEVERRDG</sequence>
<evidence type="ECO:0000256" key="2">
    <source>
        <dbReference type="ARBA" id="ARBA00004377"/>
    </source>
</evidence>
<evidence type="ECO:0000256" key="6">
    <source>
        <dbReference type="ARBA" id="ARBA00022475"/>
    </source>
</evidence>
<evidence type="ECO:0000256" key="4">
    <source>
        <dbReference type="ARBA" id="ARBA00016461"/>
    </source>
</evidence>
<evidence type="ECO:0000256" key="11">
    <source>
        <dbReference type="ARBA" id="ARBA00023136"/>
    </source>
</evidence>
<evidence type="ECO:0000256" key="5">
    <source>
        <dbReference type="ARBA" id="ARBA00022448"/>
    </source>
</evidence>
<organism evidence="13 14">
    <name type="scientific">Histidinibacterium lentulum</name>
    <dbReference type="NCBI Taxonomy" id="2480588"/>
    <lineage>
        <taxon>Bacteria</taxon>
        <taxon>Pseudomonadati</taxon>
        <taxon>Pseudomonadota</taxon>
        <taxon>Alphaproteobacteria</taxon>
        <taxon>Rhodobacterales</taxon>
        <taxon>Paracoccaceae</taxon>
        <taxon>Histidinibacterium</taxon>
    </lineage>
</organism>
<dbReference type="InterPro" id="IPR007078">
    <property type="entry name" value="Haem_export_protD_CcmD"/>
</dbReference>
<evidence type="ECO:0000313" key="13">
    <source>
        <dbReference type="EMBL" id="ROU02362.1"/>
    </source>
</evidence>
<proteinExistence type="inferred from homology"/>
<evidence type="ECO:0000256" key="12">
    <source>
        <dbReference type="RuleBase" id="RU363101"/>
    </source>
</evidence>
<dbReference type="NCBIfam" id="TIGR03141">
    <property type="entry name" value="cytochro_ccmD"/>
    <property type="match status" value="1"/>
</dbReference>
<evidence type="ECO:0000256" key="3">
    <source>
        <dbReference type="ARBA" id="ARBA00008741"/>
    </source>
</evidence>
<dbReference type="Pfam" id="PF04995">
    <property type="entry name" value="CcmD"/>
    <property type="match status" value="1"/>
</dbReference>
<dbReference type="AlphaFoldDB" id="A0A3N2R4E7"/>
<keyword evidence="10 12" id="KW-1133">Transmembrane helix</keyword>
<protein>
    <recommendedName>
        <fullName evidence="4 12">Heme exporter protein D</fullName>
    </recommendedName>
</protein>
<name>A0A3N2R4E7_9RHOB</name>
<keyword evidence="7 12" id="KW-0997">Cell inner membrane</keyword>
<feature type="transmembrane region" description="Helical" evidence="12">
    <location>
        <begin position="12"/>
        <end position="32"/>
    </location>
</feature>
<keyword evidence="14" id="KW-1185">Reference proteome</keyword>
<gene>
    <name evidence="13" type="primary">ccmD</name>
    <name evidence="13" type="ORF">EAT49_08425</name>
</gene>
<keyword evidence="5 12" id="KW-0813">Transport</keyword>
<dbReference type="GO" id="GO:0017004">
    <property type="term" value="P:cytochrome complex assembly"/>
    <property type="evidence" value="ECO:0007669"/>
    <property type="project" value="UniProtKB-KW"/>
</dbReference>
<comment type="similarity">
    <text evidence="3 12">Belongs to the CcmD/CycX/HelD family.</text>
</comment>
<evidence type="ECO:0000256" key="9">
    <source>
        <dbReference type="ARBA" id="ARBA00022748"/>
    </source>
</evidence>
<comment type="caution">
    <text evidence="13">The sequence shown here is derived from an EMBL/GenBank/DDBJ whole genome shotgun (WGS) entry which is preliminary data.</text>
</comment>
<dbReference type="GO" id="GO:0015886">
    <property type="term" value="P:heme transport"/>
    <property type="evidence" value="ECO:0007669"/>
    <property type="project" value="InterPro"/>
</dbReference>
<keyword evidence="9 12" id="KW-0201">Cytochrome c-type biogenesis</keyword>
<dbReference type="Proteomes" id="UP000268016">
    <property type="component" value="Unassembled WGS sequence"/>
</dbReference>
<accession>A0A3N2R4E7</accession>
<evidence type="ECO:0000256" key="10">
    <source>
        <dbReference type="ARBA" id="ARBA00022989"/>
    </source>
</evidence>
<evidence type="ECO:0000256" key="1">
    <source>
        <dbReference type="ARBA" id="ARBA00002442"/>
    </source>
</evidence>